<name>A0A7V3VT39_9BACT</name>
<accession>A0A7V3VT39</accession>
<dbReference type="EMBL" id="DTPE01000126">
    <property type="protein sequence ID" value="HGE75091.1"/>
    <property type="molecule type" value="Genomic_DNA"/>
</dbReference>
<dbReference type="AlphaFoldDB" id="A0A7V3VT39"/>
<dbReference type="Pfam" id="PF08899">
    <property type="entry name" value="DUF1844"/>
    <property type="match status" value="1"/>
</dbReference>
<comment type="caution">
    <text evidence="1">The sequence shown here is derived from an EMBL/GenBank/DDBJ whole genome shotgun (WGS) entry which is preliminary data.</text>
</comment>
<protein>
    <submittedName>
        <fullName evidence="1">DUF1844 domain-containing protein</fullName>
    </submittedName>
</protein>
<evidence type="ECO:0000313" key="1">
    <source>
        <dbReference type="EMBL" id="HGE75091.1"/>
    </source>
</evidence>
<proteinExistence type="predicted"/>
<gene>
    <name evidence="1" type="ORF">ENX73_03075</name>
</gene>
<dbReference type="InterPro" id="IPR014995">
    <property type="entry name" value="DUF1844"/>
</dbReference>
<organism evidence="1">
    <name type="scientific">Mesoaciditoga lauensis</name>
    <dbReference type="NCBI Taxonomy" id="1495039"/>
    <lineage>
        <taxon>Bacteria</taxon>
        <taxon>Thermotogati</taxon>
        <taxon>Thermotogota</taxon>
        <taxon>Thermotogae</taxon>
        <taxon>Mesoaciditogales</taxon>
        <taxon>Mesoaciditogaceae</taxon>
        <taxon>Mesoaciditoga</taxon>
    </lineage>
</organism>
<reference evidence="1" key="1">
    <citation type="journal article" date="2020" name="mSystems">
        <title>Genome- and Community-Level Interaction Insights into Carbon Utilization and Element Cycling Functions of Hydrothermarchaeota in Hydrothermal Sediment.</title>
        <authorList>
            <person name="Zhou Z."/>
            <person name="Liu Y."/>
            <person name="Xu W."/>
            <person name="Pan J."/>
            <person name="Luo Z.H."/>
            <person name="Li M."/>
        </authorList>
    </citation>
    <scope>NUCLEOTIDE SEQUENCE [LARGE SCALE GENOMIC DNA]</scope>
    <source>
        <strain evidence="1">SpSt-966</strain>
    </source>
</reference>
<sequence length="102" mass="12071">MMEEENKTDNSEEERSKIYLSPKELISLTFEIIEEKVWISMGLVSDTDGNLHRSKEDAKFLIDILLKMSEVMDQKFEKQEVLEIKNQLSNLQLNFVNQFKEQ</sequence>